<dbReference type="Proteomes" id="UP000585836">
    <property type="component" value="Unassembled WGS sequence"/>
</dbReference>
<name>A0A7W9UPG3_9ACTN</name>
<organism evidence="1 2">
    <name type="scientific">Streptomyces echinatus</name>
    <dbReference type="NCBI Taxonomy" id="67293"/>
    <lineage>
        <taxon>Bacteria</taxon>
        <taxon>Bacillati</taxon>
        <taxon>Actinomycetota</taxon>
        <taxon>Actinomycetes</taxon>
        <taxon>Kitasatosporales</taxon>
        <taxon>Streptomycetaceae</taxon>
        <taxon>Streptomyces</taxon>
    </lineage>
</organism>
<sequence length="63" mass="7095">MSPTGTPLYYAELIEEGGAYKLVVTDRLRHTVRTAYVSTRAVEQLPALLSKLDSLHSHGLRRR</sequence>
<comment type="caution">
    <text evidence="1">The sequence shown here is derived from an EMBL/GenBank/DDBJ whole genome shotgun (WGS) entry which is preliminary data.</text>
</comment>
<gene>
    <name evidence="1" type="ORF">FHS34_001784</name>
</gene>
<evidence type="ECO:0000313" key="1">
    <source>
        <dbReference type="EMBL" id="MBB5926328.1"/>
    </source>
</evidence>
<reference evidence="1 2" key="1">
    <citation type="submission" date="2020-08" db="EMBL/GenBank/DDBJ databases">
        <title>Genomic Encyclopedia of Type Strains, Phase III (KMG-III): the genomes of soil and plant-associated and newly described type strains.</title>
        <authorList>
            <person name="Whitman W."/>
        </authorList>
    </citation>
    <scope>NUCLEOTIDE SEQUENCE [LARGE SCALE GENOMIC DNA]</scope>
    <source>
        <strain evidence="1 2">CECT 3313</strain>
    </source>
</reference>
<keyword evidence="2" id="KW-1185">Reference proteome</keyword>
<protein>
    <submittedName>
        <fullName evidence="1">Uncharacterized protein</fullName>
    </submittedName>
</protein>
<dbReference type="RefSeq" id="WP_184963027.1">
    <property type="nucleotide sequence ID" value="NZ_BAAAWF010000079.1"/>
</dbReference>
<evidence type="ECO:0000313" key="2">
    <source>
        <dbReference type="Proteomes" id="UP000585836"/>
    </source>
</evidence>
<accession>A0A7W9UPG3</accession>
<proteinExistence type="predicted"/>
<dbReference type="AlphaFoldDB" id="A0A7W9UPG3"/>
<dbReference type="EMBL" id="JACHJK010000003">
    <property type="protein sequence ID" value="MBB5926328.1"/>
    <property type="molecule type" value="Genomic_DNA"/>
</dbReference>